<dbReference type="Pfam" id="PF07508">
    <property type="entry name" value="Recombinase"/>
    <property type="match status" value="1"/>
</dbReference>
<dbReference type="Pfam" id="PF00239">
    <property type="entry name" value="Resolvase"/>
    <property type="match status" value="1"/>
</dbReference>
<dbReference type="PANTHER" id="PTHR30461">
    <property type="entry name" value="DNA-INVERTASE FROM LAMBDOID PROPHAGE"/>
    <property type="match status" value="1"/>
</dbReference>
<evidence type="ECO:0000259" key="2">
    <source>
        <dbReference type="PROSITE" id="PS51736"/>
    </source>
</evidence>
<dbReference type="InterPro" id="IPR011109">
    <property type="entry name" value="DNA_bind_recombinase_dom"/>
</dbReference>
<dbReference type="InterPro" id="IPR036162">
    <property type="entry name" value="Resolvase-like_N_sf"/>
</dbReference>
<dbReference type="InterPro" id="IPR025827">
    <property type="entry name" value="Zn_ribbon_recom_dom"/>
</dbReference>
<dbReference type="PROSITE" id="PS51736">
    <property type="entry name" value="RECOMBINASES_3"/>
    <property type="match status" value="1"/>
</dbReference>
<organism evidence="4">
    <name type="scientific">Siphoviridae sp. ctKNZ79</name>
    <dbReference type="NCBI Taxonomy" id="2825440"/>
    <lineage>
        <taxon>Viruses</taxon>
        <taxon>Duplodnaviria</taxon>
        <taxon>Heunggongvirae</taxon>
        <taxon>Uroviricota</taxon>
        <taxon>Caudoviricetes</taxon>
    </lineage>
</organism>
<dbReference type="PROSITE" id="PS51737">
    <property type="entry name" value="RECOMBINASE_DNA_BIND"/>
    <property type="match status" value="1"/>
</dbReference>
<dbReference type="SUPFAM" id="SSF53041">
    <property type="entry name" value="Resolvase-like"/>
    <property type="match status" value="1"/>
</dbReference>
<dbReference type="InterPro" id="IPR050639">
    <property type="entry name" value="SSR_resolvase"/>
</dbReference>
<dbReference type="InterPro" id="IPR006119">
    <property type="entry name" value="Resolv_N"/>
</dbReference>
<dbReference type="Gene3D" id="3.90.1750.20">
    <property type="entry name" value="Putative Large Serine Recombinase, Chain B, Domain 2"/>
    <property type="match status" value="1"/>
</dbReference>
<dbReference type="Gene3D" id="3.40.50.1390">
    <property type="entry name" value="Resolvase, N-terminal catalytic domain"/>
    <property type="match status" value="1"/>
</dbReference>
<name>A0A8S5U9I0_9CAUD</name>
<dbReference type="CDD" id="cd00338">
    <property type="entry name" value="Ser_Recombinase"/>
    <property type="match status" value="1"/>
</dbReference>
<evidence type="ECO:0000256" key="1">
    <source>
        <dbReference type="SAM" id="Coils"/>
    </source>
</evidence>
<dbReference type="EMBL" id="BK016045">
    <property type="protein sequence ID" value="DAF91115.1"/>
    <property type="molecule type" value="Genomic_DNA"/>
</dbReference>
<dbReference type="SMART" id="SM00857">
    <property type="entry name" value="Resolvase"/>
    <property type="match status" value="1"/>
</dbReference>
<evidence type="ECO:0000259" key="3">
    <source>
        <dbReference type="PROSITE" id="PS51737"/>
    </source>
</evidence>
<dbReference type="GO" id="GO:0000150">
    <property type="term" value="F:DNA strand exchange activity"/>
    <property type="evidence" value="ECO:0007669"/>
    <property type="project" value="InterPro"/>
</dbReference>
<proteinExistence type="predicted"/>
<feature type="coiled-coil region" evidence="1">
    <location>
        <begin position="384"/>
        <end position="438"/>
    </location>
</feature>
<reference evidence="4" key="1">
    <citation type="journal article" date="2021" name="Proc. Natl. Acad. Sci. U.S.A.">
        <title>A Catalog of Tens of Thousands of Viruses from Human Metagenomes Reveals Hidden Associations with Chronic Diseases.</title>
        <authorList>
            <person name="Tisza M.J."/>
            <person name="Buck C.B."/>
        </authorList>
    </citation>
    <scope>NUCLEOTIDE SEQUENCE</scope>
    <source>
        <strain evidence="4">CtKNZ79</strain>
    </source>
</reference>
<sequence length="552" mass="60990">MMHGAYILARYSTENQSEASIEVQVERCQEWCEKQNLSVLDVFADRAISGMKETRPEYQRMMQALYAGGADTVVIYDQSRMFRNMVYWFQFRETLQRIGVHVVSVTQPTVGGDLNDPAVFLNEGVTALFNQMWVLQTQQKVREGVRQRAKSGKHTGGIPALGYRVENERLVIDDAEAETVRLIFGLYAAGQSYIDIIAELNRRGLKTKRGNAFGKNSIHDLLKNEKYVGRSLFGGKPVSYDGTRNAHAARGEHLEVACPSIVSEELFDAVQARLAANKHQNTGKRVTAVEQPLKGRIFCGTCGGAMTIHYKYPARGGERYEYYKCATKQRGKGCSGMSIRKDELEETVASAVLSMLGAPKSRDKLLSVLKEQRDNIIKTSAPKLKELQAEYDSLASQIEKALDAVMAGLTSPALIERTNALESKKAQVAEEIALLKSNVEHSSLRDEQLAPLLDKLIKSAKENPTAILAAVLRVEVYPDTIKIWTIFDDGPAPGNGPITKSNVASLVKSPDTGKWSLGTFMGTASGVPSNVPNIFVVAAFSVLREHKNKERV</sequence>
<feature type="domain" description="Recombinase" evidence="3">
    <location>
        <begin position="160"/>
        <end position="280"/>
    </location>
</feature>
<keyword evidence="1" id="KW-0175">Coiled coil</keyword>
<accession>A0A8S5U9I0</accession>
<dbReference type="Pfam" id="PF13408">
    <property type="entry name" value="Zn_ribbon_recom"/>
    <property type="match status" value="1"/>
</dbReference>
<feature type="domain" description="Resolvase/invertase-type recombinase catalytic" evidence="2">
    <location>
        <begin position="4"/>
        <end position="152"/>
    </location>
</feature>
<protein>
    <submittedName>
        <fullName evidence="4">Integrase</fullName>
    </submittedName>
</protein>
<evidence type="ECO:0000313" key="4">
    <source>
        <dbReference type="EMBL" id="DAF91115.1"/>
    </source>
</evidence>
<dbReference type="GO" id="GO:0003677">
    <property type="term" value="F:DNA binding"/>
    <property type="evidence" value="ECO:0007669"/>
    <property type="project" value="InterPro"/>
</dbReference>
<dbReference type="PANTHER" id="PTHR30461:SF23">
    <property type="entry name" value="DNA RECOMBINASE-RELATED"/>
    <property type="match status" value="1"/>
</dbReference>
<dbReference type="InterPro" id="IPR038109">
    <property type="entry name" value="DNA_bind_recomb_sf"/>
</dbReference>